<dbReference type="STRING" id="1200352.A606_10100"/>
<dbReference type="HOGENOM" id="CLU_133685_0_0_11"/>
<feature type="transmembrane region" description="Helical" evidence="1">
    <location>
        <begin position="70"/>
        <end position="89"/>
    </location>
</feature>
<name>S4XGF2_9CORY</name>
<dbReference type="EMBL" id="CP003696">
    <property type="protein sequence ID" value="AGP31659.1"/>
    <property type="molecule type" value="Genomic_DNA"/>
</dbReference>
<reference evidence="2 3" key="1">
    <citation type="submission" date="2012-06" db="EMBL/GenBank/DDBJ databases">
        <title>Complete genome sequence of Corynebacterium terpenotabidum Y-11 (=DSM 44721).</title>
        <authorList>
            <person name="Ruckert C."/>
            <person name="Albersmeier A."/>
            <person name="Al-Dilaimi A."/>
            <person name="Szczepanowski R."/>
            <person name="Kalinowski J."/>
        </authorList>
    </citation>
    <scope>NUCLEOTIDE SEQUENCE [LARGE SCALE GENOMIC DNA]</scope>
    <source>
        <strain evidence="2 3">Y-11</strain>
    </source>
</reference>
<dbReference type="RefSeq" id="WP_020442010.1">
    <property type="nucleotide sequence ID" value="NC_021663.1"/>
</dbReference>
<keyword evidence="3" id="KW-1185">Reference proteome</keyword>
<dbReference type="KEGG" id="cter:A606_10100"/>
<keyword evidence="1" id="KW-0812">Transmembrane</keyword>
<feature type="transmembrane region" description="Helical" evidence="1">
    <location>
        <begin position="21"/>
        <end position="50"/>
    </location>
</feature>
<evidence type="ECO:0000256" key="1">
    <source>
        <dbReference type="SAM" id="Phobius"/>
    </source>
</evidence>
<sequence length="158" mass="16721">MTDNVPADPNRQIRYWRAGEGIPGVVWTGVVLYLLCAVGLIVSALFMWAAEPPTSEDVDRQKTIDAVASALRWIGGVEMIGAGVLCLCVPGLLRGRARHRTLAMAVTGVVVLVALGSWLIGVGGPAQPVLALLLALAALAVYRPAVKTFYGQKTGDDR</sequence>
<evidence type="ECO:0000313" key="2">
    <source>
        <dbReference type="EMBL" id="AGP31659.1"/>
    </source>
</evidence>
<accession>S4XGF2</accession>
<evidence type="ECO:0000313" key="3">
    <source>
        <dbReference type="Proteomes" id="UP000014809"/>
    </source>
</evidence>
<keyword evidence="1" id="KW-1133">Transmembrane helix</keyword>
<gene>
    <name evidence="2" type="ORF">A606_10100</name>
</gene>
<dbReference type="eggNOG" id="ENOG5031PSE">
    <property type="taxonomic scope" value="Bacteria"/>
</dbReference>
<dbReference type="OrthoDB" id="4410958at2"/>
<dbReference type="AlphaFoldDB" id="S4XGF2"/>
<feature type="transmembrane region" description="Helical" evidence="1">
    <location>
        <begin position="126"/>
        <end position="145"/>
    </location>
</feature>
<protein>
    <submittedName>
        <fullName evidence="2">Uncharacterized protein</fullName>
    </submittedName>
</protein>
<feature type="transmembrane region" description="Helical" evidence="1">
    <location>
        <begin position="101"/>
        <end position="120"/>
    </location>
</feature>
<dbReference type="PATRIC" id="fig|1200352.3.peg.2059"/>
<proteinExistence type="predicted"/>
<dbReference type="Proteomes" id="UP000014809">
    <property type="component" value="Chromosome"/>
</dbReference>
<keyword evidence="1" id="KW-0472">Membrane</keyword>
<organism evidence="2 3">
    <name type="scientific">Corynebacterium terpenotabidum Y-11</name>
    <dbReference type="NCBI Taxonomy" id="1200352"/>
    <lineage>
        <taxon>Bacteria</taxon>
        <taxon>Bacillati</taxon>
        <taxon>Actinomycetota</taxon>
        <taxon>Actinomycetes</taxon>
        <taxon>Mycobacteriales</taxon>
        <taxon>Corynebacteriaceae</taxon>
        <taxon>Corynebacterium</taxon>
    </lineage>
</organism>